<dbReference type="OrthoDB" id="2721971at2"/>
<dbReference type="KEGG" id="pasa:BAOM_2989"/>
<evidence type="ECO:0000313" key="1">
    <source>
        <dbReference type="EMBL" id="AZV43598.1"/>
    </source>
</evidence>
<protein>
    <submittedName>
        <fullName evidence="1">Uncharacterized protein</fullName>
    </submittedName>
</protein>
<accession>A0A3T0KTD9</accession>
<sequence length="121" mass="14015">MSEWLTIGKLVDQLNVGEIAECSDGKSYVTVTEEGHFSFCDKNGHHRCFLDFYATKPNRERMYRIVPNYVTLDEAIAAYQDGKTIVSYWRGSTMEFTKKAECDKWTVCSGRFFDGKWTIKD</sequence>
<organism evidence="1 2">
    <name type="scientific">Peribacillus asahii</name>
    <dbReference type="NCBI Taxonomy" id="228899"/>
    <lineage>
        <taxon>Bacteria</taxon>
        <taxon>Bacillati</taxon>
        <taxon>Bacillota</taxon>
        <taxon>Bacilli</taxon>
        <taxon>Bacillales</taxon>
        <taxon>Bacillaceae</taxon>
        <taxon>Peribacillus</taxon>
    </lineage>
</organism>
<dbReference type="Proteomes" id="UP000283095">
    <property type="component" value="Chromosome"/>
</dbReference>
<proteinExistence type="predicted"/>
<dbReference type="AlphaFoldDB" id="A0A3T0KTD9"/>
<evidence type="ECO:0000313" key="2">
    <source>
        <dbReference type="Proteomes" id="UP000283095"/>
    </source>
</evidence>
<reference evidence="1 2" key="1">
    <citation type="submission" date="2018-01" db="EMBL/GenBank/DDBJ databases">
        <title>Bacillus asahii Genome sequencing and assembly.</title>
        <authorList>
            <person name="Jiang H."/>
            <person name="Feng Y."/>
            <person name="Zhao F."/>
            <person name="Lin X."/>
        </authorList>
    </citation>
    <scope>NUCLEOTIDE SEQUENCE [LARGE SCALE GENOMIC DNA]</scope>
    <source>
        <strain evidence="1 2">OM18</strain>
    </source>
</reference>
<dbReference type="RefSeq" id="WP_127760744.1">
    <property type="nucleotide sequence ID" value="NZ_CP026095.1"/>
</dbReference>
<gene>
    <name evidence="1" type="ORF">BAOM_2989</name>
</gene>
<name>A0A3T0KTD9_9BACI</name>
<dbReference type="EMBL" id="CP026095">
    <property type="protein sequence ID" value="AZV43598.1"/>
    <property type="molecule type" value="Genomic_DNA"/>
</dbReference>